<dbReference type="Proteomes" id="UP000229703">
    <property type="component" value="Unassembled WGS sequence"/>
</dbReference>
<keyword evidence="8" id="KW-0175">Coiled coil</keyword>
<evidence type="ECO:0000256" key="1">
    <source>
        <dbReference type="ARBA" id="ARBA00004162"/>
    </source>
</evidence>
<dbReference type="InterPro" id="IPR003400">
    <property type="entry name" value="ExbD"/>
</dbReference>
<evidence type="ECO:0000313" key="11">
    <source>
        <dbReference type="Proteomes" id="UP000229703"/>
    </source>
</evidence>
<reference evidence="11" key="1">
    <citation type="submission" date="2017-09" db="EMBL/GenBank/DDBJ databases">
        <title>Depth-based differentiation of microbial function through sediment-hosted aquifers and enrichment of novel symbionts in the deep terrestrial subsurface.</title>
        <authorList>
            <person name="Probst A.J."/>
            <person name="Ladd B."/>
            <person name="Jarett J.K."/>
            <person name="Geller-Mcgrath D.E."/>
            <person name="Sieber C.M.K."/>
            <person name="Emerson J.B."/>
            <person name="Anantharaman K."/>
            <person name="Thomas B.C."/>
            <person name="Malmstrom R."/>
            <person name="Stieglmeier M."/>
            <person name="Klingl A."/>
            <person name="Woyke T."/>
            <person name="Ryan C.M."/>
            <person name="Banfield J.F."/>
        </authorList>
    </citation>
    <scope>NUCLEOTIDE SEQUENCE [LARGE SCALE GENOMIC DNA]</scope>
</reference>
<evidence type="ECO:0000256" key="6">
    <source>
        <dbReference type="ARBA" id="ARBA00023136"/>
    </source>
</evidence>
<feature type="transmembrane region" description="Helical" evidence="9">
    <location>
        <begin position="34"/>
        <end position="55"/>
    </location>
</feature>
<keyword evidence="3" id="KW-1003">Cell membrane</keyword>
<accession>A0A2M7M4H5</accession>
<sequence length="153" mass="17649">MNRTATHSRKFVFIRVKDLMEFERRKRVYTHLNIAPLIDVVFLLLIFFMLSSHFVTQPGIKISLPYASTARLHPEKDIVISITKDNALYLNEKLVTLDDLLDQLEIRLKESEDKKVLIKADERIDLGLAVKVMDIAKQANAESLVISTRKDVK</sequence>
<evidence type="ECO:0000256" key="7">
    <source>
        <dbReference type="RuleBase" id="RU003879"/>
    </source>
</evidence>
<evidence type="ECO:0000256" key="2">
    <source>
        <dbReference type="ARBA" id="ARBA00005811"/>
    </source>
</evidence>
<dbReference type="PANTHER" id="PTHR30558">
    <property type="entry name" value="EXBD MEMBRANE COMPONENT OF PMF-DRIVEN MACROMOLECULE IMPORT SYSTEM"/>
    <property type="match status" value="1"/>
</dbReference>
<evidence type="ECO:0000313" key="10">
    <source>
        <dbReference type="EMBL" id="PIX77612.1"/>
    </source>
</evidence>
<keyword evidence="4 7" id="KW-0812">Transmembrane</keyword>
<dbReference type="GO" id="GO:0022857">
    <property type="term" value="F:transmembrane transporter activity"/>
    <property type="evidence" value="ECO:0007669"/>
    <property type="project" value="InterPro"/>
</dbReference>
<evidence type="ECO:0000256" key="9">
    <source>
        <dbReference type="SAM" id="Phobius"/>
    </source>
</evidence>
<comment type="similarity">
    <text evidence="2 7">Belongs to the ExbD/TolR family.</text>
</comment>
<evidence type="ECO:0000256" key="8">
    <source>
        <dbReference type="SAM" id="Coils"/>
    </source>
</evidence>
<evidence type="ECO:0000256" key="3">
    <source>
        <dbReference type="ARBA" id="ARBA00022475"/>
    </source>
</evidence>
<comment type="subcellular location">
    <subcellularLocation>
        <location evidence="1">Cell membrane</location>
        <topology evidence="1">Single-pass membrane protein</topology>
    </subcellularLocation>
    <subcellularLocation>
        <location evidence="7">Cell membrane</location>
        <topology evidence="7">Single-pass type II membrane protein</topology>
    </subcellularLocation>
</comment>
<dbReference type="GO" id="GO:0015031">
    <property type="term" value="P:protein transport"/>
    <property type="evidence" value="ECO:0007669"/>
    <property type="project" value="UniProtKB-KW"/>
</dbReference>
<name>A0A2M7M4H5_9BACT</name>
<comment type="caution">
    <text evidence="10">The sequence shown here is derived from an EMBL/GenBank/DDBJ whole genome shotgun (WGS) entry which is preliminary data.</text>
</comment>
<dbReference type="AlphaFoldDB" id="A0A2M7M4H5"/>
<protein>
    <submittedName>
        <fullName evidence="10">Biopolymer transporter ExbD</fullName>
    </submittedName>
</protein>
<dbReference type="GO" id="GO:0005886">
    <property type="term" value="C:plasma membrane"/>
    <property type="evidence" value="ECO:0007669"/>
    <property type="project" value="UniProtKB-SubCell"/>
</dbReference>
<dbReference type="Gene3D" id="3.30.420.270">
    <property type="match status" value="1"/>
</dbReference>
<evidence type="ECO:0000256" key="4">
    <source>
        <dbReference type="ARBA" id="ARBA00022692"/>
    </source>
</evidence>
<gene>
    <name evidence="10" type="ORF">COZ37_01785</name>
</gene>
<feature type="coiled-coil region" evidence="8">
    <location>
        <begin position="94"/>
        <end position="121"/>
    </location>
</feature>
<organism evidence="10 11">
    <name type="scientific">bacterium (Candidatus Ratteibacteria) CG_4_10_14_3_um_filter_41_18</name>
    <dbReference type="NCBI Taxonomy" id="2014287"/>
    <lineage>
        <taxon>Bacteria</taxon>
        <taxon>Candidatus Ratteibacteria</taxon>
    </lineage>
</organism>
<keyword evidence="7" id="KW-0813">Transport</keyword>
<dbReference type="Pfam" id="PF02472">
    <property type="entry name" value="ExbD"/>
    <property type="match status" value="1"/>
</dbReference>
<dbReference type="EMBL" id="PFJK01000076">
    <property type="protein sequence ID" value="PIX77612.1"/>
    <property type="molecule type" value="Genomic_DNA"/>
</dbReference>
<proteinExistence type="inferred from homology"/>
<evidence type="ECO:0000256" key="5">
    <source>
        <dbReference type="ARBA" id="ARBA00022989"/>
    </source>
</evidence>
<keyword evidence="6 9" id="KW-0472">Membrane</keyword>
<keyword evidence="7" id="KW-0653">Protein transport</keyword>
<keyword evidence="5 9" id="KW-1133">Transmembrane helix</keyword>